<name>A0AAD9JL59_9ANNE</name>
<keyword evidence="4" id="KW-1185">Reference proteome</keyword>
<reference evidence="3" key="1">
    <citation type="journal article" date="2023" name="Mol. Biol. Evol.">
        <title>Third-Generation Sequencing Reveals the Adaptive Role of the Epigenome in Three Deep-Sea Polychaetes.</title>
        <authorList>
            <person name="Perez M."/>
            <person name="Aroh O."/>
            <person name="Sun Y."/>
            <person name="Lan Y."/>
            <person name="Juniper S.K."/>
            <person name="Young C.R."/>
            <person name="Angers B."/>
            <person name="Qian P.Y."/>
        </authorList>
    </citation>
    <scope>NUCLEOTIDE SEQUENCE</scope>
    <source>
        <strain evidence="3">P08H-3</strain>
    </source>
</reference>
<dbReference type="InterPro" id="IPR000477">
    <property type="entry name" value="RT_dom"/>
</dbReference>
<protein>
    <recommendedName>
        <fullName evidence="2">Reverse transcriptase domain-containing protein</fullName>
    </recommendedName>
</protein>
<dbReference type="Proteomes" id="UP001208570">
    <property type="component" value="Unassembled WGS sequence"/>
</dbReference>
<dbReference type="Pfam" id="PF00078">
    <property type="entry name" value="RVT_1"/>
    <property type="match status" value="1"/>
</dbReference>
<dbReference type="AlphaFoldDB" id="A0AAD9JL59"/>
<comment type="caution">
    <text evidence="3">The sequence shown here is derived from an EMBL/GenBank/DDBJ whole genome shotgun (WGS) entry which is preliminary data.</text>
</comment>
<proteinExistence type="predicted"/>
<feature type="chain" id="PRO_5042259487" description="Reverse transcriptase domain-containing protein" evidence="1">
    <location>
        <begin position="22"/>
        <end position="255"/>
    </location>
</feature>
<evidence type="ECO:0000256" key="1">
    <source>
        <dbReference type="SAM" id="SignalP"/>
    </source>
</evidence>
<dbReference type="PROSITE" id="PS50878">
    <property type="entry name" value="RT_POL"/>
    <property type="match status" value="1"/>
</dbReference>
<dbReference type="EMBL" id="JAODUP010000246">
    <property type="protein sequence ID" value="KAK2155223.1"/>
    <property type="molecule type" value="Genomic_DNA"/>
</dbReference>
<accession>A0AAD9JL59</accession>
<evidence type="ECO:0000313" key="3">
    <source>
        <dbReference type="EMBL" id="KAK2155223.1"/>
    </source>
</evidence>
<evidence type="ECO:0000313" key="4">
    <source>
        <dbReference type="Proteomes" id="UP001208570"/>
    </source>
</evidence>
<sequence length="255" mass="28888">MLMAIDGRKVVILVLLYLSVAFDTIDHEITCSRLERLLGLSGKPLAWFLSYLSARTQCVPVEEALSEVLCLLFGVPQGSVLEPILFIICTIPPSRIAQRCGIQIHMYADDTQLYASYNATDMEQRQEVTQRLENCISDIQSCMITNKLQRNSNKTVLLVLESSYFSKHFSDFQLQIDNKFISPSDSAKMFGVLLDQYLNMDSSSWYLQGVPFHIRNIRSLKPILTNDAFGLSDKLVLRLQPILNIAARIVTGCWK</sequence>
<organism evidence="3 4">
    <name type="scientific">Paralvinella palmiformis</name>
    <dbReference type="NCBI Taxonomy" id="53620"/>
    <lineage>
        <taxon>Eukaryota</taxon>
        <taxon>Metazoa</taxon>
        <taxon>Spiralia</taxon>
        <taxon>Lophotrochozoa</taxon>
        <taxon>Annelida</taxon>
        <taxon>Polychaeta</taxon>
        <taxon>Sedentaria</taxon>
        <taxon>Canalipalpata</taxon>
        <taxon>Terebellida</taxon>
        <taxon>Terebelliformia</taxon>
        <taxon>Alvinellidae</taxon>
        <taxon>Paralvinella</taxon>
    </lineage>
</organism>
<evidence type="ECO:0000259" key="2">
    <source>
        <dbReference type="PROSITE" id="PS50878"/>
    </source>
</evidence>
<gene>
    <name evidence="3" type="ORF">LSH36_246g06052</name>
</gene>
<dbReference type="PANTHER" id="PTHR33332">
    <property type="entry name" value="REVERSE TRANSCRIPTASE DOMAIN-CONTAINING PROTEIN"/>
    <property type="match status" value="1"/>
</dbReference>
<feature type="signal peptide" evidence="1">
    <location>
        <begin position="1"/>
        <end position="21"/>
    </location>
</feature>
<keyword evidence="1" id="KW-0732">Signal</keyword>
<feature type="domain" description="Reverse transcriptase" evidence="2">
    <location>
        <begin position="1"/>
        <end position="194"/>
    </location>
</feature>